<dbReference type="EMBL" id="BMOF01000020">
    <property type="protein sequence ID" value="GGJ99833.1"/>
    <property type="molecule type" value="Genomic_DNA"/>
</dbReference>
<accession>A0A8J3BA02</accession>
<organism evidence="1 2">
    <name type="scientific">Calditerricola satsumensis</name>
    <dbReference type="NCBI Taxonomy" id="373054"/>
    <lineage>
        <taxon>Bacteria</taxon>
        <taxon>Bacillati</taxon>
        <taxon>Bacillota</taxon>
        <taxon>Bacilli</taxon>
        <taxon>Bacillales</taxon>
        <taxon>Bacillaceae</taxon>
        <taxon>Calditerricola</taxon>
    </lineage>
</organism>
<reference evidence="1" key="2">
    <citation type="submission" date="2020-09" db="EMBL/GenBank/DDBJ databases">
        <authorList>
            <person name="Sun Q."/>
            <person name="Ohkuma M."/>
        </authorList>
    </citation>
    <scope>NUCLEOTIDE SEQUENCE</scope>
    <source>
        <strain evidence="1">JCM 14719</strain>
    </source>
</reference>
<reference evidence="1" key="1">
    <citation type="journal article" date="2014" name="Int. J. Syst. Evol. Microbiol.">
        <title>Complete genome sequence of Corynebacterium casei LMG S-19264T (=DSM 44701T), isolated from a smear-ripened cheese.</title>
        <authorList>
            <consortium name="US DOE Joint Genome Institute (JGI-PGF)"/>
            <person name="Walter F."/>
            <person name="Albersmeier A."/>
            <person name="Kalinowski J."/>
            <person name="Ruckert C."/>
        </authorList>
    </citation>
    <scope>NUCLEOTIDE SEQUENCE</scope>
    <source>
        <strain evidence="1">JCM 14719</strain>
    </source>
</reference>
<sequence>MFIDAQHEGIDIPEGFLEIYLLTYVPKEQTAQGAGACPAFLGGTMKTARFQALEQKGFGPFGPACPGANTRKAFSEHFSTGRALEAPGTYPEVNRFLVAPGVQLPFPFTCTIVDAACQLSTIRTPRFLTRPTGVDVNTIGLMHDTVNNPRL</sequence>
<dbReference type="Proteomes" id="UP000637720">
    <property type="component" value="Unassembled WGS sequence"/>
</dbReference>
<name>A0A8J3BA02_9BACI</name>
<dbReference type="AlphaFoldDB" id="A0A8J3BA02"/>
<gene>
    <name evidence="1" type="ORF">GCM10007043_12390</name>
</gene>
<comment type="caution">
    <text evidence="1">The sequence shown here is derived from an EMBL/GenBank/DDBJ whole genome shotgun (WGS) entry which is preliminary data.</text>
</comment>
<protein>
    <submittedName>
        <fullName evidence="1">Uncharacterized protein</fullName>
    </submittedName>
</protein>
<proteinExistence type="predicted"/>
<evidence type="ECO:0000313" key="1">
    <source>
        <dbReference type="EMBL" id="GGJ99833.1"/>
    </source>
</evidence>
<evidence type="ECO:0000313" key="2">
    <source>
        <dbReference type="Proteomes" id="UP000637720"/>
    </source>
</evidence>
<keyword evidence="2" id="KW-1185">Reference proteome</keyword>